<dbReference type="AlphaFoldDB" id="A0A0E0IV02"/>
<dbReference type="HOGENOM" id="CLU_1858462_0_0_1"/>
<feature type="region of interest" description="Disordered" evidence="1">
    <location>
        <begin position="20"/>
        <end position="57"/>
    </location>
</feature>
<accession>A0A0E0IV02</accession>
<dbReference type="EnsemblPlants" id="ONIVA10G17110.1">
    <property type="protein sequence ID" value="ONIVA10G17110.1"/>
    <property type="gene ID" value="ONIVA10G17110"/>
</dbReference>
<dbReference type="Gramene" id="ONIVA10G17110.1">
    <property type="protein sequence ID" value="ONIVA10G17110.1"/>
    <property type="gene ID" value="ONIVA10G17110"/>
</dbReference>
<name>A0A0E0IV02_ORYNI</name>
<evidence type="ECO:0000313" key="2">
    <source>
        <dbReference type="EnsemblPlants" id="ONIVA10G17110.1"/>
    </source>
</evidence>
<proteinExistence type="predicted"/>
<reference evidence="2" key="1">
    <citation type="submission" date="2015-04" db="UniProtKB">
        <authorList>
            <consortium name="EnsemblPlants"/>
        </authorList>
    </citation>
    <scope>IDENTIFICATION</scope>
    <source>
        <strain evidence="2">SL10</strain>
    </source>
</reference>
<evidence type="ECO:0000256" key="1">
    <source>
        <dbReference type="SAM" id="MobiDB-lite"/>
    </source>
</evidence>
<protein>
    <submittedName>
        <fullName evidence="2">Uncharacterized protein</fullName>
    </submittedName>
</protein>
<evidence type="ECO:0000313" key="3">
    <source>
        <dbReference type="Proteomes" id="UP000006591"/>
    </source>
</evidence>
<keyword evidence="3" id="KW-1185">Reference proteome</keyword>
<reference evidence="2" key="2">
    <citation type="submission" date="2018-04" db="EMBL/GenBank/DDBJ databases">
        <title>OnivRS2 (Oryza nivara Reference Sequence Version 2).</title>
        <authorList>
            <person name="Zhang J."/>
            <person name="Kudrna D."/>
            <person name="Lee S."/>
            <person name="Talag J."/>
            <person name="Rajasekar S."/>
            <person name="Welchert J."/>
            <person name="Hsing Y.-I."/>
            <person name="Wing R.A."/>
        </authorList>
    </citation>
    <scope>NUCLEOTIDE SEQUENCE [LARGE SCALE GENOMIC DNA]</scope>
</reference>
<sequence length="138" mass="15230">MMKCTLCKDARPALWLVSSSSSCRRAKEPPPATPEQDNEQHRREARGWTASAHAVSGDDEQFARLQQLARENQRLRHVAAGTTSGYTASAAAREDERLRQEVRVVAEIWCTRWPGTTSSFGARTAGCSVVASRMAANR</sequence>
<dbReference type="PROSITE" id="PS51257">
    <property type="entry name" value="PROKAR_LIPOPROTEIN"/>
    <property type="match status" value="1"/>
</dbReference>
<dbReference type="Proteomes" id="UP000006591">
    <property type="component" value="Chromosome 10"/>
</dbReference>
<organism evidence="2">
    <name type="scientific">Oryza nivara</name>
    <name type="common">Indian wild rice</name>
    <name type="synonym">Oryza sativa f. spontanea</name>
    <dbReference type="NCBI Taxonomy" id="4536"/>
    <lineage>
        <taxon>Eukaryota</taxon>
        <taxon>Viridiplantae</taxon>
        <taxon>Streptophyta</taxon>
        <taxon>Embryophyta</taxon>
        <taxon>Tracheophyta</taxon>
        <taxon>Spermatophyta</taxon>
        <taxon>Magnoliopsida</taxon>
        <taxon>Liliopsida</taxon>
        <taxon>Poales</taxon>
        <taxon>Poaceae</taxon>
        <taxon>BOP clade</taxon>
        <taxon>Oryzoideae</taxon>
        <taxon>Oryzeae</taxon>
        <taxon>Oryzinae</taxon>
        <taxon>Oryza</taxon>
    </lineage>
</organism>